<keyword evidence="1" id="KW-0732">Signal</keyword>
<feature type="chain" id="PRO_5045750620" description="Secreted protein" evidence="1">
    <location>
        <begin position="25"/>
        <end position="75"/>
    </location>
</feature>
<organism evidence="2 3">
    <name type="scientific">Daphnia magna</name>
    <dbReference type="NCBI Taxonomy" id="35525"/>
    <lineage>
        <taxon>Eukaryota</taxon>
        <taxon>Metazoa</taxon>
        <taxon>Ecdysozoa</taxon>
        <taxon>Arthropoda</taxon>
        <taxon>Crustacea</taxon>
        <taxon>Branchiopoda</taxon>
        <taxon>Diplostraca</taxon>
        <taxon>Cladocera</taxon>
        <taxon>Anomopoda</taxon>
        <taxon>Daphniidae</taxon>
        <taxon>Daphnia</taxon>
    </lineage>
</organism>
<dbReference type="EMBL" id="JAOYFB010000005">
    <property type="protein sequence ID" value="KAK4016343.1"/>
    <property type="molecule type" value="Genomic_DNA"/>
</dbReference>
<name>A0ABQ9ZU83_9CRUS</name>
<dbReference type="Proteomes" id="UP001234178">
    <property type="component" value="Unassembled WGS sequence"/>
</dbReference>
<feature type="signal peptide" evidence="1">
    <location>
        <begin position="1"/>
        <end position="24"/>
    </location>
</feature>
<keyword evidence="3" id="KW-1185">Reference proteome</keyword>
<reference evidence="2 3" key="1">
    <citation type="journal article" date="2023" name="Nucleic Acids Res.">
        <title>The hologenome of Daphnia magna reveals possible DNA methylation and microbiome-mediated evolution of the host genome.</title>
        <authorList>
            <person name="Chaturvedi A."/>
            <person name="Li X."/>
            <person name="Dhandapani V."/>
            <person name="Marshall H."/>
            <person name="Kissane S."/>
            <person name="Cuenca-Cambronero M."/>
            <person name="Asole G."/>
            <person name="Calvet F."/>
            <person name="Ruiz-Romero M."/>
            <person name="Marangio P."/>
            <person name="Guigo R."/>
            <person name="Rago D."/>
            <person name="Mirbahai L."/>
            <person name="Eastwood N."/>
            <person name="Colbourne J.K."/>
            <person name="Zhou J."/>
            <person name="Mallon E."/>
            <person name="Orsini L."/>
        </authorList>
    </citation>
    <scope>NUCLEOTIDE SEQUENCE [LARGE SCALE GENOMIC DNA]</scope>
    <source>
        <strain evidence="2">LRV0_1</strain>
    </source>
</reference>
<evidence type="ECO:0000313" key="3">
    <source>
        <dbReference type="Proteomes" id="UP001234178"/>
    </source>
</evidence>
<proteinExistence type="predicted"/>
<evidence type="ECO:0000313" key="2">
    <source>
        <dbReference type="EMBL" id="KAK4016343.1"/>
    </source>
</evidence>
<gene>
    <name evidence="2" type="ORF">OUZ56_031294</name>
</gene>
<accession>A0ABQ9ZU83</accession>
<sequence length="75" mass="8043">MRVGGSLSVGDMLLLLLLSSSDESDEPVEWHCWSDSSTPDGQSCESMHAFNSGHQVEQKNQAGACCGGDDETEPR</sequence>
<evidence type="ECO:0008006" key="4">
    <source>
        <dbReference type="Google" id="ProtNLM"/>
    </source>
</evidence>
<comment type="caution">
    <text evidence="2">The sequence shown here is derived from an EMBL/GenBank/DDBJ whole genome shotgun (WGS) entry which is preliminary data.</text>
</comment>
<protein>
    <recommendedName>
        <fullName evidence="4">Secreted protein</fullName>
    </recommendedName>
</protein>
<evidence type="ECO:0000256" key="1">
    <source>
        <dbReference type="SAM" id="SignalP"/>
    </source>
</evidence>